<proteinExistence type="predicted"/>
<sequence length="121" mass="13570">MKSRGPYKKIQGGDGQEVQDLTRSLCMSLGEVISHTPVHQQLSHLHKDLSSLLECFTSIAQVPCLLEVVLQYARWREHVPLYQLISSSSPQWKLLRGAEAEAVPEAEVGAGLRLELEQQHQ</sequence>
<dbReference type="RefSeq" id="XP_016478180.1">
    <property type="nucleotide sequence ID" value="XM_016622694.1"/>
</dbReference>
<gene>
    <name evidence="1" type="primary">LOC107799570</name>
</gene>
<protein>
    <submittedName>
        <fullName evidence="1">Uncharacterized protein isoform X1</fullName>
    </submittedName>
</protein>
<accession>A0A1S4ANS7</accession>
<dbReference type="AlphaFoldDB" id="A0A1S4ANS7"/>
<evidence type="ECO:0000313" key="1">
    <source>
        <dbReference type="RefSeq" id="XP_016478180.1"/>
    </source>
</evidence>
<name>A0A1S4ANS7_TOBAC</name>
<reference evidence="1" key="1">
    <citation type="submission" date="2025-08" db="UniProtKB">
        <authorList>
            <consortium name="RefSeq"/>
        </authorList>
    </citation>
    <scope>IDENTIFICATION</scope>
</reference>
<dbReference type="PaxDb" id="4097-A0A1S4ANS7"/>
<organism evidence="1">
    <name type="scientific">Nicotiana tabacum</name>
    <name type="common">Common tobacco</name>
    <dbReference type="NCBI Taxonomy" id="4097"/>
    <lineage>
        <taxon>Eukaryota</taxon>
        <taxon>Viridiplantae</taxon>
        <taxon>Streptophyta</taxon>
        <taxon>Embryophyta</taxon>
        <taxon>Tracheophyta</taxon>
        <taxon>Spermatophyta</taxon>
        <taxon>Magnoliopsida</taxon>
        <taxon>eudicotyledons</taxon>
        <taxon>Gunneridae</taxon>
        <taxon>Pentapetalae</taxon>
        <taxon>asterids</taxon>
        <taxon>lamiids</taxon>
        <taxon>Solanales</taxon>
        <taxon>Solanaceae</taxon>
        <taxon>Nicotianoideae</taxon>
        <taxon>Nicotianeae</taxon>
        <taxon>Nicotiana</taxon>
    </lineage>
</organism>
<dbReference type="KEGG" id="nta:107799570"/>